<name>A0A9D1T8X4_9FIRM</name>
<evidence type="ECO:0000256" key="1">
    <source>
        <dbReference type="SAM" id="Phobius"/>
    </source>
</evidence>
<feature type="transmembrane region" description="Helical" evidence="1">
    <location>
        <begin position="44"/>
        <end position="66"/>
    </location>
</feature>
<keyword evidence="1" id="KW-1133">Transmembrane helix</keyword>
<evidence type="ECO:0000313" key="3">
    <source>
        <dbReference type="Proteomes" id="UP000886889"/>
    </source>
</evidence>
<keyword evidence="1" id="KW-0812">Transmembrane</keyword>
<feature type="transmembrane region" description="Helical" evidence="1">
    <location>
        <begin position="12"/>
        <end position="32"/>
    </location>
</feature>
<feature type="transmembrane region" description="Helical" evidence="1">
    <location>
        <begin position="188"/>
        <end position="213"/>
    </location>
</feature>
<reference evidence="2" key="2">
    <citation type="journal article" date="2021" name="PeerJ">
        <title>Extensive microbial diversity within the chicken gut microbiome revealed by metagenomics and culture.</title>
        <authorList>
            <person name="Gilroy R."/>
            <person name="Ravi A."/>
            <person name="Getino M."/>
            <person name="Pursley I."/>
            <person name="Horton D.L."/>
            <person name="Alikhan N.F."/>
            <person name="Baker D."/>
            <person name="Gharbi K."/>
            <person name="Hall N."/>
            <person name="Watson M."/>
            <person name="Adriaenssens E.M."/>
            <person name="Foster-Nyarko E."/>
            <person name="Jarju S."/>
            <person name="Secka A."/>
            <person name="Antonio M."/>
            <person name="Oren A."/>
            <person name="Chaudhuri R.R."/>
            <person name="La Ragione R."/>
            <person name="Hildebrand F."/>
            <person name="Pallen M.J."/>
        </authorList>
    </citation>
    <scope>NUCLEOTIDE SEQUENCE</scope>
    <source>
        <strain evidence="2">ChiBcec6-7307</strain>
    </source>
</reference>
<comment type="caution">
    <text evidence="2">The sequence shown here is derived from an EMBL/GenBank/DDBJ whole genome shotgun (WGS) entry which is preliminary data.</text>
</comment>
<dbReference type="AlphaFoldDB" id="A0A9D1T8X4"/>
<keyword evidence="1" id="KW-0472">Membrane</keyword>
<feature type="transmembrane region" description="Helical" evidence="1">
    <location>
        <begin position="87"/>
        <end position="115"/>
    </location>
</feature>
<accession>A0A9D1T8X4</accession>
<organism evidence="2 3">
    <name type="scientific">Candidatus Merdiplasma excrementigallinarum</name>
    <dbReference type="NCBI Taxonomy" id="2840864"/>
    <lineage>
        <taxon>Bacteria</taxon>
        <taxon>Bacillati</taxon>
        <taxon>Bacillota</taxon>
        <taxon>Clostridia</taxon>
        <taxon>Lachnospirales</taxon>
        <taxon>Lachnospiraceae</taxon>
        <taxon>Lachnospiraceae incertae sedis</taxon>
        <taxon>Candidatus Merdiplasma</taxon>
    </lineage>
</organism>
<dbReference type="Proteomes" id="UP000886889">
    <property type="component" value="Unassembled WGS sequence"/>
</dbReference>
<gene>
    <name evidence="2" type="ORF">IAC80_08385</name>
</gene>
<feature type="transmembrane region" description="Helical" evidence="1">
    <location>
        <begin position="152"/>
        <end position="176"/>
    </location>
</feature>
<proteinExistence type="predicted"/>
<feature type="transmembrane region" description="Helical" evidence="1">
    <location>
        <begin position="225"/>
        <end position="248"/>
    </location>
</feature>
<protein>
    <submittedName>
        <fullName evidence="2">Uncharacterized protein</fullName>
    </submittedName>
</protein>
<dbReference type="EMBL" id="DVOS01000069">
    <property type="protein sequence ID" value="HIV23936.1"/>
    <property type="molecule type" value="Genomic_DNA"/>
</dbReference>
<evidence type="ECO:0000313" key="2">
    <source>
        <dbReference type="EMBL" id="HIV23936.1"/>
    </source>
</evidence>
<sequence>MLKLMKYEFRKNRTALLVIGSGLLLLQLYYMFGCFTESDTHLGASAALLILWSVVCFFTVFILAVTNYSRELNSKSSYLIFMTPNTSFSIIFSKMLTILLMGTAIALVFGALTILDIELLHIRFPEMRDFITLFNLFLEDMDIHAGQALLGAFSWILIFLVDFFSAVSVAYLSITLSATYLQNSRIKGLISVAVFLLATFVLNRLAGLLPLLYEQPRNMTESFLAVLPVTAFNLAVLVLCIFICGKLLDKKLSL</sequence>
<reference evidence="2" key="1">
    <citation type="submission" date="2020-10" db="EMBL/GenBank/DDBJ databases">
        <authorList>
            <person name="Gilroy R."/>
        </authorList>
    </citation>
    <scope>NUCLEOTIDE SEQUENCE</scope>
    <source>
        <strain evidence="2">ChiBcec6-7307</strain>
    </source>
</reference>